<evidence type="ECO:0000256" key="4">
    <source>
        <dbReference type="PIRNR" id="PIRNR006078"/>
    </source>
</evidence>
<dbReference type="GO" id="GO:0031388">
    <property type="term" value="P:organic acid phosphorylation"/>
    <property type="evidence" value="ECO:0007669"/>
    <property type="project" value="UniProtKB-UniRule"/>
</dbReference>
<dbReference type="InterPro" id="IPR036129">
    <property type="entry name" value="Glycerate_kinase_sf"/>
</dbReference>
<dbReference type="SUPFAM" id="SSF110738">
    <property type="entry name" value="Glycerate kinase I"/>
    <property type="match status" value="1"/>
</dbReference>
<dbReference type="InterPro" id="IPR018193">
    <property type="entry name" value="Glyc_kinase_flavodox-like_fold"/>
</dbReference>
<dbReference type="PIRSF" id="PIRSF006078">
    <property type="entry name" value="GlxK"/>
    <property type="match status" value="1"/>
</dbReference>
<dbReference type="EMBL" id="JAEPES010000001">
    <property type="protein sequence ID" value="MBK4347079.1"/>
    <property type="molecule type" value="Genomic_DNA"/>
</dbReference>
<reference evidence="6" key="1">
    <citation type="submission" date="2021-01" db="EMBL/GenBank/DDBJ databases">
        <title>Lacisediminihabitans sp. nov. strain G11-30, isolated from Antarctic Soil.</title>
        <authorList>
            <person name="Li J."/>
        </authorList>
    </citation>
    <scope>NUCLEOTIDE SEQUENCE</scope>
    <source>
        <strain evidence="6">G11-30</strain>
    </source>
</reference>
<comment type="similarity">
    <text evidence="1 4">Belongs to the glycerate kinase type-1 family.</text>
</comment>
<evidence type="ECO:0000313" key="5">
    <source>
        <dbReference type="EMBL" id="MBK4347079.1"/>
    </source>
</evidence>
<dbReference type="InterPro" id="IPR018197">
    <property type="entry name" value="Glycerate_kinase_RE-like"/>
</dbReference>
<organism evidence="6 7">
    <name type="scientific">Lacisediminihabitans changchengi</name>
    <dbReference type="NCBI Taxonomy" id="2787634"/>
    <lineage>
        <taxon>Bacteria</taxon>
        <taxon>Bacillati</taxon>
        <taxon>Actinomycetota</taxon>
        <taxon>Actinomycetes</taxon>
        <taxon>Micrococcales</taxon>
        <taxon>Microbacteriaceae</taxon>
        <taxon>Lacisediminihabitans</taxon>
    </lineage>
</organism>
<comment type="caution">
    <text evidence="6">The sequence shown here is derived from an EMBL/GenBank/DDBJ whole genome shotgun (WGS) entry which is preliminary data.</text>
</comment>
<dbReference type="Gene3D" id="3.90.1510.10">
    <property type="entry name" value="Glycerate kinase, domain 2"/>
    <property type="match status" value="1"/>
</dbReference>
<gene>
    <name evidence="5" type="ORF">IV501_05480</name>
    <name evidence="6" type="ORF">IV501_09145</name>
</gene>
<protein>
    <submittedName>
        <fullName evidence="6">Glycerate kinase</fullName>
    </submittedName>
</protein>
<dbReference type="AlphaFoldDB" id="A0A934SRQ7"/>
<evidence type="ECO:0000313" key="6">
    <source>
        <dbReference type="EMBL" id="MBK4347798.1"/>
    </source>
</evidence>
<dbReference type="Proteomes" id="UP000636458">
    <property type="component" value="Unassembled WGS sequence"/>
</dbReference>
<dbReference type="GO" id="GO:0008887">
    <property type="term" value="F:glycerate kinase activity"/>
    <property type="evidence" value="ECO:0007669"/>
    <property type="project" value="UniProtKB-UniRule"/>
</dbReference>
<dbReference type="EMBL" id="JAEPES010000003">
    <property type="protein sequence ID" value="MBK4347798.1"/>
    <property type="molecule type" value="Genomic_DNA"/>
</dbReference>
<dbReference type="InterPro" id="IPR004381">
    <property type="entry name" value="Glycerate_kinase"/>
</dbReference>
<keyword evidence="2 4" id="KW-0808">Transferase</keyword>
<sequence length="379" mass="38127">MRRRIVIAPDSFKGSATASEIAEAIAAGWHSVRADDDLVLRPMADGGEGTMAAIVAAVDDSRLMPITVDGPDDRPVHTHWALLPGGIGVVELANTSGLGLLDPLRPFHAHTRGFGQAIAAALEAGVSQLQLAIGGSSSSDGGVGALRALGARFVDAHGAETPDGNAGLATLAAVQLDGLRALPVGGVQVLTDVRSPLLGETGASYVFGAQKGASADDLPLLERNLGNLLSVIRQTSIISQTSTDAVALSTRAGAGAAGGTGFGLSLWGATSSSGADSVAQLIGLDEAIRDTDLVVTGEGRFDEQTGEGKVVDRVRATADAHGVPTALVAGLISAAAVGFAASTSLTALAGSGAAAYADPLTWARVAGAELAKRFEREFD</sequence>
<keyword evidence="7" id="KW-1185">Reference proteome</keyword>
<dbReference type="PANTHER" id="PTHR21599">
    <property type="entry name" value="GLYCERATE KINASE"/>
    <property type="match status" value="1"/>
</dbReference>
<evidence type="ECO:0000313" key="7">
    <source>
        <dbReference type="Proteomes" id="UP000636458"/>
    </source>
</evidence>
<dbReference type="RefSeq" id="WP_200555471.1">
    <property type="nucleotide sequence ID" value="NZ_JAEPES010000001.1"/>
</dbReference>
<accession>A0A934SRQ7</accession>
<dbReference type="NCBIfam" id="TIGR00045">
    <property type="entry name" value="glycerate kinase"/>
    <property type="match status" value="1"/>
</dbReference>
<evidence type="ECO:0000256" key="2">
    <source>
        <dbReference type="ARBA" id="ARBA00022679"/>
    </source>
</evidence>
<name>A0A934SRQ7_9MICO</name>
<keyword evidence="3 4" id="KW-0418">Kinase</keyword>
<evidence type="ECO:0000256" key="3">
    <source>
        <dbReference type="ARBA" id="ARBA00022777"/>
    </source>
</evidence>
<dbReference type="PANTHER" id="PTHR21599:SF0">
    <property type="entry name" value="GLYCERATE KINASE"/>
    <property type="match status" value="1"/>
</dbReference>
<dbReference type="Gene3D" id="3.40.50.10350">
    <property type="entry name" value="Glycerate kinase, domain 1"/>
    <property type="match status" value="1"/>
</dbReference>
<dbReference type="Pfam" id="PF02595">
    <property type="entry name" value="Gly_kinase"/>
    <property type="match status" value="1"/>
</dbReference>
<proteinExistence type="inferred from homology"/>
<evidence type="ECO:0000256" key="1">
    <source>
        <dbReference type="ARBA" id="ARBA00006284"/>
    </source>
</evidence>